<dbReference type="EMBL" id="JALLPB020000053">
    <property type="protein sequence ID" value="KAL3822821.1"/>
    <property type="molecule type" value="Genomic_DNA"/>
</dbReference>
<sequence>HISYKPNPGNSTPGDVEFTIETAWRTDYGSEMIMLDFGDGTSASTGFFDIITSASAIGTFTDGAGESYTLHKHKTTHTYSSVTMPYTASFQNCCRISTLKNSLAGWYGVGTSVRLNTGLLSTPQVSLPAIIQMYEGAANSIDIMTFIFYSGSDIISCSYNADGTELAPLSHPLTSDGFASLPTAGGNGLKVTNDCKLEWDLTSYNSSTQYDKYAVSMVIKIAAKTFVQSLDFIVELVEGTPLTCAARTPVIFNAYPGETKQASFDIGGVGTVGTVSLVTTDLPNGATVGTNELSSSSLPAVWEYCYTVPVNAPIALSQTILQWRQGGFRCFQTVTVNVLAPSLECSDAYPSKTLLWPPNHKFEAIVIQGVTDLNGNEVAVAIVIDAIYSDEEPATAKGAGGATKVPDAYGVGTNIANLRAERSGVGNGRVYRIDFTASNGLGGTCQGNVWVGVPHAQNKLPVDDGALYPATVTTRAPTLKPTTSALRLVFCD</sequence>
<feature type="non-terminal residue" evidence="2">
    <location>
        <position position="1"/>
    </location>
</feature>
<keyword evidence="3" id="KW-1185">Reference proteome</keyword>
<dbReference type="Proteomes" id="UP001530377">
    <property type="component" value="Unassembled WGS sequence"/>
</dbReference>
<feature type="domain" description="Integrin beta-like protein A-E N-terminal" evidence="1">
    <location>
        <begin position="16"/>
        <end position="115"/>
    </location>
</feature>
<organism evidence="2 3">
    <name type="scientific">Cyclostephanos tholiformis</name>
    <dbReference type="NCBI Taxonomy" id="382380"/>
    <lineage>
        <taxon>Eukaryota</taxon>
        <taxon>Sar</taxon>
        <taxon>Stramenopiles</taxon>
        <taxon>Ochrophyta</taxon>
        <taxon>Bacillariophyta</taxon>
        <taxon>Coscinodiscophyceae</taxon>
        <taxon>Thalassiosirophycidae</taxon>
        <taxon>Stephanodiscales</taxon>
        <taxon>Stephanodiscaceae</taxon>
        <taxon>Cyclostephanos</taxon>
    </lineage>
</organism>
<reference evidence="2 3" key="1">
    <citation type="submission" date="2024-10" db="EMBL/GenBank/DDBJ databases">
        <title>Updated reference genomes for cyclostephanoid diatoms.</title>
        <authorList>
            <person name="Roberts W.R."/>
            <person name="Alverson A.J."/>
        </authorList>
    </citation>
    <scope>NUCLEOTIDE SEQUENCE [LARGE SCALE GENOMIC DNA]</scope>
    <source>
        <strain evidence="2 3">AJA228-03</strain>
    </source>
</reference>
<protein>
    <recommendedName>
        <fullName evidence="1">Integrin beta-like protein A-E N-terminal domain-containing protein</fullName>
    </recommendedName>
</protein>
<dbReference type="Pfam" id="PF24907">
    <property type="entry name" value="SIBA-E_N"/>
    <property type="match status" value="1"/>
</dbReference>
<evidence type="ECO:0000259" key="1">
    <source>
        <dbReference type="Pfam" id="PF24907"/>
    </source>
</evidence>
<accession>A0ABD3SEI9</accession>
<comment type="caution">
    <text evidence="2">The sequence shown here is derived from an EMBL/GenBank/DDBJ whole genome shotgun (WGS) entry which is preliminary data.</text>
</comment>
<gene>
    <name evidence="2" type="ORF">ACHAXA_011458</name>
</gene>
<proteinExistence type="predicted"/>
<evidence type="ECO:0000313" key="3">
    <source>
        <dbReference type="Proteomes" id="UP001530377"/>
    </source>
</evidence>
<name>A0ABD3SEI9_9STRA</name>
<evidence type="ECO:0000313" key="2">
    <source>
        <dbReference type="EMBL" id="KAL3822821.1"/>
    </source>
</evidence>
<dbReference type="AlphaFoldDB" id="A0ABD3SEI9"/>
<dbReference type="InterPro" id="IPR056844">
    <property type="entry name" value="SibA-E_N"/>
</dbReference>